<protein>
    <recommendedName>
        <fullName evidence="6 19">Adenosylcobinamide-GDP ribazoletransferase</fullName>
        <ecNumber evidence="5 19">2.7.8.26</ecNumber>
    </recommendedName>
    <alternativeName>
        <fullName evidence="16 19">Cobalamin synthase</fullName>
    </alternativeName>
    <alternativeName>
        <fullName evidence="15 19">Cobalamin-5'-phosphate synthase</fullName>
    </alternativeName>
</protein>
<feature type="transmembrane region" description="Helical" evidence="19">
    <location>
        <begin position="140"/>
        <end position="161"/>
    </location>
</feature>
<dbReference type="Proteomes" id="UP000191554">
    <property type="component" value="Unassembled WGS sequence"/>
</dbReference>
<dbReference type="EC" id="2.7.8.26" evidence="5 19"/>
<dbReference type="AlphaFoldDB" id="A0A1V4SIR7"/>
<evidence type="ECO:0000256" key="2">
    <source>
        <dbReference type="ARBA" id="ARBA00004651"/>
    </source>
</evidence>
<evidence type="ECO:0000256" key="9">
    <source>
        <dbReference type="ARBA" id="ARBA00022679"/>
    </source>
</evidence>
<keyword evidence="11 19" id="KW-0460">Magnesium</keyword>
<evidence type="ECO:0000256" key="11">
    <source>
        <dbReference type="ARBA" id="ARBA00022842"/>
    </source>
</evidence>
<gene>
    <name evidence="19 20" type="primary">cobS</name>
    <name evidence="20" type="ORF">CLHUN_22480</name>
</gene>
<dbReference type="GO" id="GO:0005886">
    <property type="term" value="C:plasma membrane"/>
    <property type="evidence" value="ECO:0007669"/>
    <property type="project" value="UniProtKB-SubCell"/>
</dbReference>
<dbReference type="Pfam" id="PF02654">
    <property type="entry name" value="CobS"/>
    <property type="match status" value="1"/>
</dbReference>
<feature type="transmembrane region" description="Helical" evidence="19">
    <location>
        <begin position="62"/>
        <end position="81"/>
    </location>
</feature>
<dbReference type="PANTHER" id="PTHR34148">
    <property type="entry name" value="ADENOSYLCOBINAMIDE-GDP RIBAZOLETRANSFERASE"/>
    <property type="match status" value="1"/>
</dbReference>
<keyword evidence="8 19" id="KW-0169">Cobalamin biosynthesis</keyword>
<accession>A0A1V4SIR7</accession>
<evidence type="ECO:0000256" key="6">
    <source>
        <dbReference type="ARBA" id="ARBA00015850"/>
    </source>
</evidence>
<evidence type="ECO:0000256" key="7">
    <source>
        <dbReference type="ARBA" id="ARBA00022475"/>
    </source>
</evidence>
<evidence type="ECO:0000256" key="1">
    <source>
        <dbReference type="ARBA" id="ARBA00001946"/>
    </source>
</evidence>
<dbReference type="OrthoDB" id="9794626at2"/>
<keyword evidence="7 19" id="KW-1003">Cell membrane</keyword>
<dbReference type="GO" id="GO:0009236">
    <property type="term" value="P:cobalamin biosynthetic process"/>
    <property type="evidence" value="ECO:0007669"/>
    <property type="project" value="UniProtKB-UniRule"/>
</dbReference>
<feature type="transmembrane region" description="Helical" evidence="19">
    <location>
        <begin position="181"/>
        <end position="214"/>
    </location>
</feature>
<feature type="transmembrane region" description="Helical" evidence="19">
    <location>
        <begin position="109"/>
        <end position="128"/>
    </location>
</feature>
<keyword evidence="12 19" id="KW-1133">Transmembrane helix</keyword>
<evidence type="ECO:0000256" key="15">
    <source>
        <dbReference type="ARBA" id="ARBA00032605"/>
    </source>
</evidence>
<keyword evidence="10 19" id="KW-0812">Transmembrane</keyword>
<organism evidence="20 21">
    <name type="scientific">Ruminiclostridium hungatei</name>
    <name type="common">Clostridium hungatei</name>
    <dbReference type="NCBI Taxonomy" id="48256"/>
    <lineage>
        <taxon>Bacteria</taxon>
        <taxon>Bacillati</taxon>
        <taxon>Bacillota</taxon>
        <taxon>Clostridia</taxon>
        <taxon>Eubacteriales</taxon>
        <taxon>Oscillospiraceae</taxon>
        <taxon>Ruminiclostridium</taxon>
    </lineage>
</organism>
<comment type="similarity">
    <text evidence="4 19">Belongs to the CobS family.</text>
</comment>
<sequence>MKALKRLVLMLQFFTRIPINISISSNSSDFGKGLVYAPFVGLVIGALLTMAAYGLLYIFPRVMVTAIILVLYMLVTGGLHLDGLGDTFDGIFSNRSKERILEIMRDSRVGTNAVLAVSGVILLDFAALTQINPDYYLRTILLMPMAGRAGSLVGAAVSRYARQGEGLGKSFIDFCGKKELIWGLAIYTAISLLTFDLGLWFVLLLPPFSALLFVRFFSRKTGGATGDILGAVCELNQCIFLIAACGILQ</sequence>
<evidence type="ECO:0000256" key="14">
    <source>
        <dbReference type="ARBA" id="ARBA00025228"/>
    </source>
</evidence>
<evidence type="ECO:0000256" key="19">
    <source>
        <dbReference type="HAMAP-Rule" id="MF_00719"/>
    </source>
</evidence>
<evidence type="ECO:0000256" key="10">
    <source>
        <dbReference type="ARBA" id="ARBA00022692"/>
    </source>
</evidence>
<comment type="caution">
    <text evidence="20">The sequence shown here is derived from an EMBL/GenBank/DDBJ whole genome shotgun (WGS) entry which is preliminary data.</text>
</comment>
<dbReference type="EMBL" id="MZGX01000014">
    <property type="protein sequence ID" value="OPX43768.1"/>
    <property type="molecule type" value="Genomic_DNA"/>
</dbReference>
<evidence type="ECO:0000256" key="18">
    <source>
        <dbReference type="ARBA" id="ARBA00049504"/>
    </source>
</evidence>
<dbReference type="GO" id="GO:0008818">
    <property type="term" value="F:cobalamin 5'-phosphate synthase activity"/>
    <property type="evidence" value="ECO:0007669"/>
    <property type="project" value="UniProtKB-UniRule"/>
</dbReference>
<comment type="catalytic activity">
    <reaction evidence="18 19">
        <text>alpha-ribazole 5'-phosphate + adenosylcob(III)inamide-GDP = adenosylcob(III)alamin 5'-phosphate + GMP + H(+)</text>
        <dbReference type="Rhea" id="RHEA:23560"/>
        <dbReference type="ChEBI" id="CHEBI:15378"/>
        <dbReference type="ChEBI" id="CHEBI:57918"/>
        <dbReference type="ChEBI" id="CHEBI:58115"/>
        <dbReference type="ChEBI" id="CHEBI:60487"/>
        <dbReference type="ChEBI" id="CHEBI:60493"/>
        <dbReference type="EC" id="2.7.8.26"/>
    </reaction>
</comment>
<dbReference type="InterPro" id="IPR003805">
    <property type="entry name" value="CobS"/>
</dbReference>
<keyword evidence="13 19" id="KW-0472">Membrane</keyword>
<dbReference type="UniPathway" id="UPA00148">
    <property type="reaction ID" value="UER00238"/>
</dbReference>
<evidence type="ECO:0000313" key="20">
    <source>
        <dbReference type="EMBL" id="OPX43768.1"/>
    </source>
</evidence>
<keyword evidence="21" id="KW-1185">Reference proteome</keyword>
<comment type="subcellular location">
    <subcellularLocation>
        <location evidence="2 19">Cell membrane</location>
        <topology evidence="2 19">Multi-pass membrane protein</topology>
    </subcellularLocation>
</comment>
<comment type="cofactor">
    <cofactor evidence="1 19">
        <name>Mg(2+)</name>
        <dbReference type="ChEBI" id="CHEBI:18420"/>
    </cofactor>
</comment>
<dbReference type="HAMAP" id="MF_00719">
    <property type="entry name" value="CobS"/>
    <property type="match status" value="1"/>
</dbReference>
<evidence type="ECO:0000256" key="8">
    <source>
        <dbReference type="ARBA" id="ARBA00022573"/>
    </source>
</evidence>
<evidence type="ECO:0000256" key="17">
    <source>
        <dbReference type="ARBA" id="ARBA00048623"/>
    </source>
</evidence>
<dbReference type="RefSeq" id="WP_080064687.1">
    <property type="nucleotide sequence ID" value="NZ_MZGX01000014.1"/>
</dbReference>
<dbReference type="GO" id="GO:0051073">
    <property type="term" value="F:adenosylcobinamide-GDP ribazoletransferase activity"/>
    <property type="evidence" value="ECO:0007669"/>
    <property type="project" value="UniProtKB-UniRule"/>
</dbReference>
<keyword evidence="9 19" id="KW-0808">Transferase</keyword>
<comment type="pathway">
    <text evidence="3 19">Cofactor biosynthesis; adenosylcobalamin biosynthesis; adenosylcobalamin from cob(II)yrinate a,c-diamide: step 7/7.</text>
</comment>
<dbReference type="STRING" id="48256.CLHUN_22480"/>
<evidence type="ECO:0000256" key="4">
    <source>
        <dbReference type="ARBA" id="ARBA00010561"/>
    </source>
</evidence>
<comment type="catalytic activity">
    <reaction evidence="17 19">
        <text>alpha-ribazole + adenosylcob(III)inamide-GDP = adenosylcob(III)alamin + GMP + H(+)</text>
        <dbReference type="Rhea" id="RHEA:16049"/>
        <dbReference type="ChEBI" id="CHEBI:10329"/>
        <dbReference type="ChEBI" id="CHEBI:15378"/>
        <dbReference type="ChEBI" id="CHEBI:18408"/>
        <dbReference type="ChEBI" id="CHEBI:58115"/>
        <dbReference type="ChEBI" id="CHEBI:60487"/>
        <dbReference type="EC" id="2.7.8.26"/>
    </reaction>
</comment>
<feature type="transmembrane region" description="Helical" evidence="19">
    <location>
        <begin position="34"/>
        <end position="55"/>
    </location>
</feature>
<comment type="function">
    <text evidence="14 19">Joins adenosylcobinamide-GDP and alpha-ribazole to generate adenosylcobalamin (Ado-cobalamin). Also synthesizes adenosylcobalamin 5'-phosphate from adenosylcobinamide-GDP and alpha-ribazole 5'-phosphate.</text>
</comment>
<dbReference type="PANTHER" id="PTHR34148:SF1">
    <property type="entry name" value="ADENOSYLCOBINAMIDE-GDP RIBAZOLETRANSFERASE"/>
    <property type="match status" value="1"/>
</dbReference>
<evidence type="ECO:0000313" key="21">
    <source>
        <dbReference type="Proteomes" id="UP000191554"/>
    </source>
</evidence>
<proteinExistence type="inferred from homology"/>
<evidence type="ECO:0000256" key="16">
    <source>
        <dbReference type="ARBA" id="ARBA00032853"/>
    </source>
</evidence>
<evidence type="ECO:0000256" key="13">
    <source>
        <dbReference type="ARBA" id="ARBA00023136"/>
    </source>
</evidence>
<evidence type="ECO:0000256" key="5">
    <source>
        <dbReference type="ARBA" id="ARBA00013200"/>
    </source>
</evidence>
<dbReference type="NCBIfam" id="TIGR00317">
    <property type="entry name" value="cobS"/>
    <property type="match status" value="1"/>
</dbReference>
<name>A0A1V4SIR7_RUMHU</name>
<reference evidence="20 21" key="1">
    <citation type="submission" date="2017-03" db="EMBL/GenBank/DDBJ databases">
        <title>Genome sequence of Clostridium hungatei DSM 14427.</title>
        <authorList>
            <person name="Poehlein A."/>
            <person name="Daniel R."/>
        </authorList>
    </citation>
    <scope>NUCLEOTIDE SEQUENCE [LARGE SCALE GENOMIC DNA]</scope>
    <source>
        <strain evidence="20 21">DSM 14427</strain>
    </source>
</reference>
<evidence type="ECO:0000256" key="12">
    <source>
        <dbReference type="ARBA" id="ARBA00022989"/>
    </source>
</evidence>
<evidence type="ECO:0000256" key="3">
    <source>
        <dbReference type="ARBA" id="ARBA00004663"/>
    </source>
</evidence>